<dbReference type="PROSITE" id="PS50235">
    <property type="entry name" value="USP_3"/>
    <property type="match status" value="1"/>
</dbReference>
<dbReference type="InterPro" id="IPR028881">
    <property type="entry name" value="PAN2_UCH_dom"/>
</dbReference>
<dbReference type="InterPro" id="IPR030843">
    <property type="entry name" value="PAN2"/>
</dbReference>
<dbReference type="Gene3D" id="2.130.10.10">
    <property type="entry name" value="YVTN repeat-like/Quinoprotein amine dehydrogenase"/>
    <property type="match status" value="1"/>
</dbReference>
<feature type="domain" description="USP" evidence="11">
    <location>
        <begin position="472"/>
        <end position="804"/>
    </location>
</feature>
<comment type="subunit">
    <text evidence="9">Forms a heterotrimer with an asymmetric homodimer of the regulatory subunit PAN3 to form the poly(A)-nuclease (PAN) deadenylation complex.</text>
</comment>
<feature type="binding site" evidence="9">
    <location>
        <position position="1039"/>
    </location>
    <ligand>
        <name>a divalent metal cation</name>
        <dbReference type="ChEBI" id="CHEBI:60240"/>
        <note>catalytic</note>
    </ligand>
</feature>
<comment type="domain">
    <text evidence="9">The linker, or PAN3 interaction domain (PID), between the WD40 repeats and the pseudo-UCH domain mediates interaction with PAN3.</text>
</comment>
<organism evidence="12 13">
    <name type="scientific">Hebeloma cylindrosporum</name>
    <dbReference type="NCBI Taxonomy" id="76867"/>
    <lineage>
        <taxon>Eukaryota</taxon>
        <taxon>Fungi</taxon>
        <taxon>Dikarya</taxon>
        <taxon>Basidiomycota</taxon>
        <taxon>Agaricomycotina</taxon>
        <taxon>Agaricomycetes</taxon>
        <taxon>Agaricomycetidae</taxon>
        <taxon>Agaricales</taxon>
        <taxon>Agaricineae</taxon>
        <taxon>Hymenogastraceae</taxon>
        <taxon>Hebeloma</taxon>
    </lineage>
</organism>
<dbReference type="InterPro" id="IPR036322">
    <property type="entry name" value="WD40_repeat_dom_sf"/>
</dbReference>
<dbReference type="InterPro" id="IPR028889">
    <property type="entry name" value="USP"/>
</dbReference>
<dbReference type="InterPro" id="IPR050785">
    <property type="entry name" value="PAN2-PAN3_catalytic_subunit"/>
</dbReference>
<dbReference type="CDD" id="cd06143">
    <property type="entry name" value="PAN2_exo"/>
    <property type="match status" value="1"/>
</dbReference>
<dbReference type="Pfam" id="PF00929">
    <property type="entry name" value="RNase_T"/>
    <property type="match status" value="1"/>
</dbReference>
<evidence type="ECO:0000256" key="3">
    <source>
        <dbReference type="ARBA" id="ARBA00022574"/>
    </source>
</evidence>
<evidence type="ECO:0000256" key="5">
    <source>
        <dbReference type="ARBA" id="ARBA00022722"/>
    </source>
</evidence>
<dbReference type="GO" id="GO:0000289">
    <property type="term" value="P:nuclear-transcribed mRNA poly(A) tail shortening"/>
    <property type="evidence" value="ECO:0007669"/>
    <property type="project" value="UniProtKB-UniRule"/>
</dbReference>
<dbReference type="SMART" id="SM00479">
    <property type="entry name" value="EXOIII"/>
    <property type="match status" value="1"/>
</dbReference>
<keyword evidence="7 9" id="KW-0378">Hydrolase</keyword>
<dbReference type="Pfam" id="PF13423">
    <property type="entry name" value="UCH_1"/>
    <property type="match status" value="1"/>
</dbReference>
<name>A0A0C2Z7X0_HEBCY</name>
<evidence type="ECO:0000256" key="10">
    <source>
        <dbReference type="SAM" id="MobiDB-lite"/>
    </source>
</evidence>
<dbReference type="HAMAP" id="MF_03182">
    <property type="entry name" value="PAN2"/>
    <property type="match status" value="1"/>
</dbReference>
<dbReference type="STRING" id="686832.A0A0C2Z7X0"/>
<protein>
    <recommendedName>
        <fullName evidence="9">PAN2-PAN3 deadenylation complex catalytic subunit PAN2</fullName>
        <ecNumber evidence="9">3.1.13.4</ecNumber>
    </recommendedName>
    <alternativeName>
        <fullName evidence="9">PAB1P-dependent poly(A)-specific ribonuclease</fullName>
    </alternativeName>
    <alternativeName>
        <fullName evidence="9">Poly(A)-nuclease deadenylation complex subunit 2</fullName>
        <shortName evidence="9">PAN deadenylation complex subunit 2</shortName>
    </alternativeName>
</protein>
<keyword evidence="4 9" id="KW-0507">mRNA processing</keyword>
<dbReference type="GO" id="GO:0031251">
    <property type="term" value="C:PAN complex"/>
    <property type="evidence" value="ECO:0007669"/>
    <property type="project" value="UniProtKB-UniRule"/>
</dbReference>
<evidence type="ECO:0000256" key="9">
    <source>
        <dbReference type="HAMAP-Rule" id="MF_03182"/>
    </source>
</evidence>
<dbReference type="Gene3D" id="3.90.70.10">
    <property type="entry name" value="Cysteine proteinases"/>
    <property type="match status" value="1"/>
</dbReference>
<dbReference type="InterPro" id="IPR013520">
    <property type="entry name" value="Ribonucl_H"/>
</dbReference>
<keyword evidence="2 9" id="KW-0963">Cytoplasm</keyword>
<feature type="region of interest" description="Disordered" evidence="10">
    <location>
        <begin position="1091"/>
        <end position="1121"/>
    </location>
</feature>
<feature type="binding site" evidence="9">
    <location>
        <position position="986"/>
    </location>
    <ligand>
        <name>a divalent metal cation</name>
        <dbReference type="ChEBI" id="CHEBI:60240"/>
        <note>catalytic</note>
    </ligand>
</feature>
<reference evidence="12 13" key="1">
    <citation type="submission" date="2014-04" db="EMBL/GenBank/DDBJ databases">
        <authorList>
            <consortium name="DOE Joint Genome Institute"/>
            <person name="Kuo A."/>
            <person name="Gay G."/>
            <person name="Dore J."/>
            <person name="Kohler A."/>
            <person name="Nagy L.G."/>
            <person name="Floudas D."/>
            <person name="Copeland A."/>
            <person name="Barry K.W."/>
            <person name="Cichocki N."/>
            <person name="Veneault-Fourrey C."/>
            <person name="LaButti K."/>
            <person name="Lindquist E.A."/>
            <person name="Lipzen A."/>
            <person name="Lundell T."/>
            <person name="Morin E."/>
            <person name="Murat C."/>
            <person name="Sun H."/>
            <person name="Tunlid A."/>
            <person name="Henrissat B."/>
            <person name="Grigoriev I.V."/>
            <person name="Hibbett D.S."/>
            <person name="Martin F."/>
            <person name="Nordberg H.P."/>
            <person name="Cantor M.N."/>
            <person name="Hua S.X."/>
        </authorList>
    </citation>
    <scope>NUCLEOTIDE SEQUENCE [LARGE SCALE GENOMIC DNA]</scope>
    <source>
        <strain evidence="13">h7</strain>
    </source>
</reference>
<dbReference type="InterPro" id="IPR038765">
    <property type="entry name" value="Papain-like_cys_pep_sf"/>
</dbReference>
<dbReference type="EC" id="3.1.13.4" evidence="9"/>
<dbReference type="GO" id="GO:0006397">
    <property type="term" value="P:mRNA processing"/>
    <property type="evidence" value="ECO:0007669"/>
    <property type="project" value="UniProtKB-KW"/>
</dbReference>
<gene>
    <name evidence="9" type="primary">PAN2</name>
    <name evidence="12" type="ORF">M413DRAFT_406702</name>
</gene>
<dbReference type="GO" id="GO:0003676">
    <property type="term" value="F:nucleic acid binding"/>
    <property type="evidence" value="ECO:0007669"/>
    <property type="project" value="InterPro"/>
</dbReference>
<proteinExistence type="inferred from homology"/>
<dbReference type="SUPFAM" id="SSF54001">
    <property type="entry name" value="Cysteine proteinases"/>
    <property type="match status" value="1"/>
</dbReference>
<dbReference type="SUPFAM" id="SSF50978">
    <property type="entry name" value="WD40 repeat-like"/>
    <property type="match status" value="1"/>
</dbReference>
<reference evidence="13" key="2">
    <citation type="submission" date="2015-01" db="EMBL/GenBank/DDBJ databases">
        <title>Evolutionary Origins and Diversification of the Mycorrhizal Mutualists.</title>
        <authorList>
            <consortium name="DOE Joint Genome Institute"/>
            <consortium name="Mycorrhizal Genomics Consortium"/>
            <person name="Kohler A."/>
            <person name="Kuo A."/>
            <person name="Nagy L.G."/>
            <person name="Floudas D."/>
            <person name="Copeland A."/>
            <person name="Barry K.W."/>
            <person name="Cichocki N."/>
            <person name="Veneault-Fourrey C."/>
            <person name="LaButti K."/>
            <person name="Lindquist E.A."/>
            <person name="Lipzen A."/>
            <person name="Lundell T."/>
            <person name="Morin E."/>
            <person name="Murat C."/>
            <person name="Riley R."/>
            <person name="Ohm R."/>
            <person name="Sun H."/>
            <person name="Tunlid A."/>
            <person name="Henrissat B."/>
            <person name="Grigoriev I.V."/>
            <person name="Hibbett D.S."/>
            <person name="Martin F."/>
        </authorList>
    </citation>
    <scope>NUCLEOTIDE SEQUENCE [LARGE SCALE GENOMIC DNA]</scope>
    <source>
        <strain evidence="13">h7</strain>
    </source>
</reference>
<dbReference type="InterPro" id="IPR015943">
    <property type="entry name" value="WD40/YVTN_repeat-like_dom_sf"/>
</dbReference>
<comment type="function">
    <text evidence="9">Catalytic subunit of the poly(A)-nuclease (PAN) deadenylation complex, one of two cytoplasmic mRNA deadenylases involved in mRNA turnover. PAN specifically shortens poly(A) tails of RNA and the activity is stimulated by poly(A)-binding protein PAB1. PAN deadenylation is followed by rapid degradation of the shortened mRNA tails by the CCR4-NOT complex. Deadenylated mRNAs are then degraded by two alternative mechanisms, namely exosome-mediated 3'-5' exonucleolytic degradation, or deadenlyation-dependent mRNA decaping and subsequent 5'-3' exonucleolytic degradation by XRN1. May also be involved in post-transcriptional maturation of mRNA poly(A) tails.</text>
</comment>
<accession>A0A0C2Z7X0</accession>
<dbReference type="OrthoDB" id="16516at2759"/>
<comment type="subcellular location">
    <subcellularLocation>
        <location evidence="1 9">Cytoplasm</location>
    </subcellularLocation>
</comment>
<dbReference type="InterPro" id="IPR048841">
    <property type="entry name" value="PAN2_N"/>
</dbReference>
<sequence length="1121" mass="124263">MGTAYKPIPAITTLPFNGFPQPVTALSFDPVSDVLWTGLNSGTVTGYCGTQSIRGPSFRVGGDLGVKKIAAGDHYVRAVGDSSNGLGSWTKGGVNKWFYRPSNNIVTFSAAPSSQPVAISLANLEMVFLSPATGALVRQVSTTSVLTQLEHSHSMLLSGSSDGFVRVHDLRTGMGRAGGAENLVKAHARSVEGLKTSGNFVFTIGMGERQSRPFPDPLVKVYDLRTMKALPPIPFSTGPAFIQTLSTRNSCLVVVSNQGLINIVDVSDPSAFSEFYQLDVPSYVTSTSVSPTAAYMAFGDAEGTIHLLSQEDDNRPFNGFDGQPVPWADTPAPLPDLEWTQSTPLNSIGVPYFDSQLLSAWPSNLSSKVSYSSPTKIPPQVLASMKYNENIAYASLPKELRGRRNMTNSVPRKGISRFRSGKTDAPEPEPDSETFGHGDEDVPRSYRRVEIEYSKFGVEDFDFAFYNKTEFSGLETHILNSYTNAVVQVMHYLRPIRQLAKAHITVNCPHEHCLLCELGFISRMLEDAQGTNCQASNFCKTVGVLAHASNAIGIVDYGREDTKIDYVQKIQAFHRFLVDHLASVANASPFNLLSPSFNQRPQSSASSPVTQLLGMDGINVITCSSCKAVRQKPVITHVLDLVYPKKSETNESPNFATILKSSLFQQITHKASCQSCKQFTTFTSRRSTSSRQLPPVLAVNTSVYSDDNFSFWQDSRDSTFLRPQISIGGQVYGCDDEEKIHYDLRALVVKISGKGRKSHLVAIVKVPDAEDAGLSSPWFLFNDFVVTNISQKEALSFPDKWKASMIIHPDFSLDERDFFPLSSLQFILDLSELSYSLDSSILNRETSISLNRDPNLIKHEFLRPEELPKPGTLVAIDAEFVLMEQEETEFRSDGTKKVLRPPRFSLARVSVLRGSGPREGIPFVDDHIHTSEIIVDYLTQFSGIKFGDLDISHSRFTLTPLKLVYKKLRLLVDSGCIFIGHGLSKDFRIINIYVPPEQVIDTVDLYFLKSRQRRLSLRFLSWFILREHIQTDTHDSIEDARSALRLYNAYHEFEEQGIFDQKLDEIYREGRPLGFKPPILANTSDLGDGTSILSDHLPPELSSSKIPAQTTGRPESTTPLW</sequence>
<evidence type="ECO:0000313" key="13">
    <source>
        <dbReference type="Proteomes" id="UP000053424"/>
    </source>
</evidence>
<evidence type="ECO:0000256" key="1">
    <source>
        <dbReference type="ARBA" id="ARBA00004496"/>
    </source>
</evidence>
<feature type="compositionally biased region" description="Polar residues" evidence="10">
    <location>
        <begin position="1101"/>
        <end position="1121"/>
    </location>
</feature>
<comment type="domain">
    <text evidence="9">Contains a pseudo-UCH domain. This ubiquitin C-terminal hydrolase (UCH)-like or ubiquitin specific protease (USP)-like domain is predicted to be catalytically inactive because it lacks the active site catalytic triad characteristic of thiol proteases, with residues at the equivalent structural positions that are incompatible with catalysis, and it cannot bind ubiquitin. It functions as a structural scaffold for intra- and intermolecular interactions in the complex.</text>
</comment>
<keyword evidence="5 9" id="KW-0540">Nuclease</keyword>
<evidence type="ECO:0000256" key="7">
    <source>
        <dbReference type="ARBA" id="ARBA00022801"/>
    </source>
</evidence>
<dbReference type="GO" id="GO:0004535">
    <property type="term" value="F:poly(A)-specific ribonuclease activity"/>
    <property type="evidence" value="ECO:0007669"/>
    <property type="project" value="UniProtKB-UniRule"/>
</dbReference>
<evidence type="ECO:0000313" key="12">
    <source>
        <dbReference type="EMBL" id="KIM49232.1"/>
    </source>
</evidence>
<dbReference type="Proteomes" id="UP000053424">
    <property type="component" value="Unassembled WGS sequence"/>
</dbReference>
<evidence type="ECO:0000256" key="2">
    <source>
        <dbReference type="ARBA" id="ARBA00022490"/>
    </source>
</evidence>
<dbReference type="AlphaFoldDB" id="A0A0C2Z7X0"/>
<comment type="similarity">
    <text evidence="9">Belongs to the peptidase C19 family. PAN2 subfamily.</text>
</comment>
<comment type="catalytic activity">
    <reaction evidence="9">
        <text>Exonucleolytic cleavage of poly(A) to 5'-AMP.</text>
        <dbReference type="EC" id="3.1.13.4"/>
    </reaction>
</comment>
<keyword evidence="8 9" id="KW-0269">Exonuclease</keyword>
<evidence type="ECO:0000256" key="6">
    <source>
        <dbReference type="ARBA" id="ARBA00022723"/>
    </source>
</evidence>
<comment type="cofactor">
    <cofactor evidence="9">
        <name>a divalent metal cation</name>
        <dbReference type="ChEBI" id="CHEBI:60240"/>
    </cofactor>
    <text evidence="9">Binds 2 metal cations per subunit in the catalytic exonuclease domain.</text>
</comment>
<dbReference type="SUPFAM" id="SSF53098">
    <property type="entry name" value="Ribonuclease H-like"/>
    <property type="match status" value="1"/>
</dbReference>
<keyword evidence="3" id="KW-0853">WD repeat</keyword>
<dbReference type="FunFam" id="3.30.420.10:FF:000028">
    <property type="entry name" value="PAN2-PAN3 deadenylation complex catalytic subunit PAN2"/>
    <property type="match status" value="1"/>
</dbReference>
<dbReference type="PANTHER" id="PTHR15728">
    <property type="entry name" value="DEADENYLATION COMPLEX CATALYTIC SUBUNIT PAN2"/>
    <property type="match status" value="1"/>
</dbReference>
<dbReference type="InterPro" id="IPR036397">
    <property type="entry name" value="RNaseH_sf"/>
</dbReference>
<dbReference type="GO" id="GO:0000932">
    <property type="term" value="C:P-body"/>
    <property type="evidence" value="ECO:0007669"/>
    <property type="project" value="TreeGrafter"/>
</dbReference>
<dbReference type="GO" id="GO:0046872">
    <property type="term" value="F:metal ion binding"/>
    <property type="evidence" value="ECO:0007669"/>
    <property type="project" value="UniProtKB-KW"/>
</dbReference>
<dbReference type="SMART" id="SM00320">
    <property type="entry name" value="WD40"/>
    <property type="match status" value="3"/>
</dbReference>
<feature type="region of interest" description="Disordered" evidence="10">
    <location>
        <begin position="402"/>
        <end position="441"/>
    </location>
</feature>
<comment type="activity regulation">
    <text evidence="9">Positively regulated by the regulatory subunit PAN3.</text>
</comment>
<feature type="binding site" evidence="9">
    <location>
        <position position="877"/>
    </location>
    <ligand>
        <name>a divalent metal cation</name>
        <dbReference type="ChEBI" id="CHEBI:60240"/>
        <note>catalytic</note>
    </ligand>
</feature>
<keyword evidence="13" id="KW-1185">Reference proteome</keyword>
<dbReference type="Gene3D" id="3.30.420.10">
    <property type="entry name" value="Ribonuclease H-like superfamily/Ribonuclease H"/>
    <property type="match status" value="1"/>
</dbReference>
<evidence type="ECO:0000256" key="4">
    <source>
        <dbReference type="ARBA" id="ARBA00022664"/>
    </source>
</evidence>
<dbReference type="HOGENOM" id="CLU_002369_1_0_1"/>
<evidence type="ECO:0000256" key="8">
    <source>
        <dbReference type="ARBA" id="ARBA00022839"/>
    </source>
</evidence>
<keyword evidence="6 9" id="KW-0479">Metal-binding</keyword>
<comment type="caution">
    <text evidence="9">Lacks conserved residue(s) required for the propagation of feature annotation.</text>
</comment>
<dbReference type="Pfam" id="PF20770">
    <property type="entry name" value="PAN2_N"/>
    <property type="match status" value="1"/>
</dbReference>
<evidence type="ECO:0000259" key="11">
    <source>
        <dbReference type="PROSITE" id="PS50235"/>
    </source>
</evidence>
<dbReference type="PANTHER" id="PTHR15728:SF0">
    <property type="entry name" value="PAN2-PAN3 DEADENYLATION COMPLEX CATALYTIC SUBUNIT PAN2"/>
    <property type="match status" value="1"/>
</dbReference>
<dbReference type="EMBL" id="KN831768">
    <property type="protein sequence ID" value="KIM49232.1"/>
    <property type="molecule type" value="Genomic_DNA"/>
</dbReference>
<feature type="binding site" evidence="9">
    <location>
        <position position="879"/>
    </location>
    <ligand>
        <name>a divalent metal cation</name>
        <dbReference type="ChEBI" id="CHEBI:60240"/>
        <note>catalytic</note>
    </ligand>
</feature>
<dbReference type="InterPro" id="IPR001680">
    <property type="entry name" value="WD40_rpt"/>
</dbReference>
<dbReference type="InterPro" id="IPR012337">
    <property type="entry name" value="RNaseH-like_sf"/>
</dbReference>